<reference evidence="3 4" key="1">
    <citation type="submission" date="2024-01" db="EMBL/GenBank/DDBJ databases">
        <title>Chryseobacterium sp. T9W2-O.</title>
        <authorList>
            <person name="Maltman C."/>
        </authorList>
    </citation>
    <scope>NUCLEOTIDE SEQUENCE [LARGE SCALE GENOMIC DNA]</scope>
    <source>
        <strain evidence="3 4">T9W2-O</strain>
    </source>
</reference>
<name>A0ABU6HVF8_9FLAO</name>
<dbReference type="InterPro" id="IPR044005">
    <property type="entry name" value="DZR_2"/>
</dbReference>
<organism evidence="3 4">
    <name type="scientific">Chryseobacterium salviniae</name>
    <dbReference type="NCBI Taxonomy" id="3101750"/>
    <lineage>
        <taxon>Bacteria</taxon>
        <taxon>Pseudomonadati</taxon>
        <taxon>Bacteroidota</taxon>
        <taxon>Flavobacteriia</taxon>
        <taxon>Flavobacteriales</taxon>
        <taxon>Weeksellaceae</taxon>
        <taxon>Chryseobacterium group</taxon>
        <taxon>Chryseobacterium</taxon>
    </lineage>
</organism>
<evidence type="ECO:0000259" key="2">
    <source>
        <dbReference type="Pfam" id="PF18912"/>
    </source>
</evidence>
<evidence type="ECO:0000313" key="3">
    <source>
        <dbReference type="EMBL" id="MEC3876674.1"/>
    </source>
</evidence>
<keyword evidence="4" id="KW-1185">Reference proteome</keyword>
<dbReference type="Gene3D" id="3.40.50.2020">
    <property type="match status" value="1"/>
</dbReference>
<dbReference type="SUPFAM" id="SSF53271">
    <property type="entry name" value="PRTase-like"/>
    <property type="match status" value="1"/>
</dbReference>
<dbReference type="InterPro" id="IPR000836">
    <property type="entry name" value="PRTase_dom"/>
</dbReference>
<comment type="caution">
    <text evidence="3">The sequence shown here is derived from an EMBL/GenBank/DDBJ whole genome shotgun (WGS) entry which is preliminary data.</text>
</comment>
<gene>
    <name evidence="3" type="ORF">SOP96_13195</name>
</gene>
<dbReference type="EMBL" id="JAYLAA010000043">
    <property type="protein sequence ID" value="MEC3876674.1"/>
    <property type="molecule type" value="Genomic_DNA"/>
</dbReference>
<feature type="domain" description="Double zinc ribbon" evidence="2">
    <location>
        <begin position="2"/>
        <end position="33"/>
    </location>
</feature>
<evidence type="ECO:0000313" key="4">
    <source>
        <dbReference type="Proteomes" id="UP001348397"/>
    </source>
</evidence>
<dbReference type="Pfam" id="PF18912">
    <property type="entry name" value="DZR_2"/>
    <property type="match status" value="1"/>
</dbReference>
<dbReference type="RefSeq" id="WP_326321401.1">
    <property type="nucleotide sequence ID" value="NZ_JAYLAA010000043.1"/>
</dbReference>
<accession>A0ABU6HVF8</accession>
<dbReference type="CDD" id="cd06223">
    <property type="entry name" value="PRTases_typeI"/>
    <property type="match status" value="1"/>
</dbReference>
<evidence type="ECO:0000256" key="1">
    <source>
        <dbReference type="ARBA" id="ARBA00008007"/>
    </source>
</evidence>
<dbReference type="InterPro" id="IPR029057">
    <property type="entry name" value="PRTase-like"/>
</dbReference>
<dbReference type="InterPro" id="IPR051910">
    <property type="entry name" value="ComF/GntX_DNA_util-trans"/>
</dbReference>
<protein>
    <submittedName>
        <fullName evidence="3">Double zinc ribbon domain-containing protein</fullName>
    </submittedName>
</protein>
<comment type="similarity">
    <text evidence="1">Belongs to the ComF/GntX family.</text>
</comment>
<sequence>MILDILFPNRCLGCNRIIPADLLVCELCFSNIYFTPSGYFDDNFIKERCRLLFPVENTFALMQFDKENLSRKIIHELKYKSREKAGEILAEWTIERLDFKDQKPDLLVSVPLHPKKLKERGYNQLHLFTEKLSEFYRIPFDHDIIKRNQYSKAQALKDKQNRLKSENVFSITKSITEKNILIIDDVFTTGNTIASIAWEILNAGNNKVSVLVMAMDA</sequence>
<dbReference type="Proteomes" id="UP001348397">
    <property type="component" value="Unassembled WGS sequence"/>
</dbReference>
<proteinExistence type="inferred from homology"/>
<dbReference type="PANTHER" id="PTHR47505">
    <property type="entry name" value="DNA UTILIZATION PROTEIN YHGH"/>
    <property type="match status" value="1"/>
</dbReference>
<dbReference type="PANTHER" id="PTHR47505:SF1">
    <property type="entry name" value="DNA UTILIZATION PROTEIN YHGH"/>
    <property type="match status" value="1"/>
</dbReference>